<protein>
    <submittedName>
        <fullName evidence="2">DUF2911 domain-containing protein</fullName>
    </submittedName>
</protein>
<organism evidence="2 3">
    <name type="scientific">Vicingus serpentipes</name>
    <dbReference type="NCBI Taxonomy" id="1926625"/>
    <lineage>
        <taxon>Bacteria</taxon>
        <taxon>Pseudomonadati</taxon>
        <taxon>Bacteroidota</taxon>
        <taxon>Flavobacteriia</taxon>
        <taxon>Flavobacteriales</taxon>
        <taxon>Vicingaceae</taxon>
        <taxon>Vicingus</taxon>
    </lineage>
</organism>
<dbReference type="InterPro" id="IPR011990">
    <property type="entry name" value="TPR-like_helical_dom_sf"/>
</dbReference>
<gene>
    <name evidence="2" type="ORF">FRY74_04040</name>
</gene>
<dbReference type="RefSeq" id="WP_147098884.1">
    <property type="nucleotide sequence ID" value="NZ_VOOS01000002.1"/>
</dbReference>
<reference evidence="2 3" key="1">
    <citation type="submission" date="2019-08" db="EMBL/GenBank/DDBJ databases">
        <title>Genome of Vicingus serpentipes NCIMB 15042.</title>
        <authorList>
            <person name="Bowman J.P."/>
        </authorList>
    </citation>
    <scope>NUCLEOTIDE SEQUENCE [LARGE SCALE GENOMIC DNA]</scope>
    <source>
        <strain evidence="2 3">NCIMB 15042</strain>
    </source>
</reference>
<dbReference type="SUPFAM" id="SSF48452">
    <property type="entry name" value="TPR-like"/>
    <property type="match status" value="1"/>
</dbReference>
<evidence type="ECO:0000313" key="3">
    <source>
        <dbReference type="Proteomes" id="UP000321721"/>
    </source>
</evidence>
<dbReference type="OrthoDB" id="187854at2"/>
<proteinExistence type="predicted"/>
<dbReference type="Gene3D" id="1.25.40.10">
    <property type="entry name" value="Tetratricopeptide repeat domain"/>
    <property type="match status" value="1"/>
</dbReference>
<name>A0A5C6RUP8_9FLAO</name>
<dbReference type="InterPro" id="IPR021314">
    <property type="entry name" value="DUF2911"/>
</dbReference>
<sequence>MKKLQTLLLASSFIALTANAQIKAPQPSPTATLTQTIGLTEVEVSYSRPGVKDRVIFGELEKWGNLWRTGANASTKVKFSDPVTVAGNKLAAGEYALYAIPGENEWTIIFNTNLTLWGTGGYKEEEDAVRFTVKPTKLNDKVESLDIDFSHFTYTGANMEIKWENTLISFLVETNAIEQVEKQIKDQLVDGPSAGSYAAAAGFYLENDKDLAQAVTWMDKAIEKRPEAFWYVHTKAKILAKMGNKKEAIETAKKSIEMAKANEGGDYGYVANNEKLIKELEGK</sequence>
<keyword evidence="1" id="KW-0732">Signal</keyword>
<comment type="caution">
    <text evidence="2">The sequence shown here is derived from an EMBL/GenBank/DDBJ whole genome shotgun (WGS) entry which is preliminary data.</text>
</comment>
<dbReference type="Proteomes" id="UP000321721">
    <property type="component" value="Unassembled WGS sequence"/>
</dbReference>
<dbReference type="AlphaFoldDB" id="A0A5C6RUP8"/>
<accession>A0A5C6RUP8</accession>
<dbReference type="Pfam" id="PF11138">
    <property type="entry name" value="DUF2911"/>
    <property type="match status" value="1"/>
</dbReference>
<keyword evidence="3" id="KW-1185">Reference proteome</keyword>
<evidence type="ECO:0000256" key="1">
    <source>
        <dbReference type="SAM" id="SignalP"/>
    </source>
</evidence>
<dbReference type="EMBL" id="VOOS01000002">
    <property type="protein sequence ID" value="TXB65744.1"/>
    <property type="molecule type" value="Genomic_DNA"/>
</dbReference>
<evidence type="ECO:0000313" key="2">
    <source>
        <dbReference type="EMBL" id="TXB65744.1"/>
    </source>
</evidence>
<feature type="chain" id="PRO_5022685651" evidence="1">
    <location>
        <begin position="21"/>
        <end position="283"/>
    </location>
</feature>
<feature type="signal peptide" evidence="1">
    <location>
        <begin position="1"/>
        <end position="20"/>
    </location>
</feature>